<dbReference type="GO" id="GO:0005975">
    <property type="term" value="P:carbohydrate metabolic process"/>
    <property type="evidence" value="ECO:0007669"/>
    <property type="project" value="InterPro"/>
</dbReference>
<dbReference type="KEGG" id="adg:Adeg_1655"/>
<evidence type="ECO:0000313" key="2">
    <source>
        <dbReference type="EMBL" id="ACX52748.1"/>
    </source>
</evidence>
<dbReference type="PANTHER" id="PTHR10587">
    <property type="entry name" value="GLYCOSYL TRANSFERASE-RELATED"/>
    <property type="match status" value="1"/>
</dbReference>
<dbReference type="Proteomes" id="UP000002620">
    <property type="component" value="Chromosome"/>
</dbReference>
<protein>
    <submittedName>
        <fullName evidence="2">Polysaccharide deacetylase</fullName>
    </submittedName>
</protein>
<dbReference type="PROSITE" id="PS51677">
    <property type="entry name" value="NODB"/>
    <property type="match status" value="1"/>
</dbReference>
<gene>
    <name evidence="2" type="ordered locus">Adeg_1655</name>
</gene>
<dbReference type="RefSeq" id="WP_015739625.1">
    <property type="nucleotide sequence ID" value="NC_013385.1"/>
</dbReference>
<organism evidence="2 3">
    <name type="scientific">Ammonifex degensii (strain DSM 10501 / KC4)</name>
    <dbReference type="NCBI Taxonomy" id="429009"/>
    <lineage>
        <taxon>Bacteria</taxon>
        <taxon>Bacillati</taxon>
        <taxon>Bacillota</taxon>
        <taxon>Clostridia</taxon>
        <taxon>Thermoanaerobacterales</taxon>
        <taxon>Thermoanaerobacteraceae</taxon>
        <taxon>Ammonifex</taxon>
    </lineage>
</organism>
<keyword evidence="3" id="KW-1185">Reference proteome</keyword>
<dbReference type="GO" id="GO:0016810">
    <property type="term" value="F:hydrolase activity, acting on carbon-nitrogen (but not peptide) bonds"/>
    <property type="evidence" value="ECO:0007669"/>
    <property type="project" value="InterPro"/>
</dbReference>
<accession>C9R8W9</accession>
<evidence type="ECO:0000313" key="3">
    <source>
        <dbReference type="Proteomes" id="UP000002620"/>
    </source>
</evidence>
<dbReference type="Pfam" id="PF01522">
    <property type="entry name" value="Polysacc_deac_1"/>
    <property type="match status" value="1"/>
</dbReference>
<dbReference type="InterPro" id="IPR011330">
    <property type="entry name" value="Glyco_hydro/deAcase_b/a-brl"/>
</dbReference>
<dbReference type="HOGENOM" id="CLU_021264_0_2_9"/>
<dbReference type="CDD" id="cd10950">
    <property type="entry name" value="CE4_BsYlxY_like"/>
    <property type="match status" value="1"/>
</dbReference>
<dbReference type="eggNOG" id="COG0726">
    <property type="taxonomic scope" value="Bacteria"/>
</dbReference>
<dbReference type="EMBL" id="CP001785">
    <property type="protein sequence ID" value="ACX52748.1"/>
    <property type="molecule type" value="Genomic_DNA"/>
</dbReference>
<dbReference type="AlphaFoldDB" id="C9R8W9"/>
<dbReference type="InterPro" id="IPR002509">
    <property type="entry name" value="NODB_dom"/>
</dbReference>
<evidence type="ECO:0000259" key="1">
    <source>
        <dbReference type="PROSITE" id="PS51677"/>
    </source>
</evidence>
<dbReference type="STRING" id="429009.Adeg_1655"/>
<dbReference type="SUPFAM" id="SSF88713">
    <property type="entry name" value="Glycoside hydrolase/deacetylase"/>
    <property type="match status" value="1"/>
</dbReference>
<dbReference type="Gene3D" id="3.20.20.370">
    <property type="entry name" value="Glycoside hydrolase/deacetylase"/>
    <property type="match status" value="1"/>
</dbReference>
<reference evidence="2 3" key="1">
    <citation type="submission" date="2009-10" db="EMBL/GenBank/DDBJ databases">
        <title>Complete sequence of chromosome of Ammonifex degensii KC4.</title>
        <authorList>
            <consortium name="US DOE Joint Genome Institute"/>
            <person name="Kerfeld C."/>
            <person name="Goodner B."/>
            <person name="Huber H."/>
            <person name="Stetter K."/>
            <person name="Lucas S."/>
            <person name="Copeland A."/>
            <person name="Lapidus A."/>
            <person name="Glavina del Rio T."/>
            <person name="Dalin E."/>
            <person name="Tice H."/>
            <person name="Bruce D."/>
            <person name="Goodwin L."/>
            <person name="Pitluck S."/>
            <person name="Saunders E."/>
            <person name="Brettin T."/>
            <person name="Detter J.C."/>
            <person name="Han C."/>
            <person name="Larimer F."/>
            <person name="Land M."/>
            <person name="Hauser L."/>
            <person name="Kyrpides N."/>
            <person name="Ovchinnikova G."/>
            <person name="Richardson P."/>
        </authorList>
    </citation>
    <scope>NUCLEOTIDE SEQUENCE [LARGE SCALE GENOMIC DNA]</scope>
    <source>
        <strain evidence="3">DSM 10501 / KC4</strain>
    </source>
</reference>
<dbReference type="PANTHER" id="PTHR10587:SF128">
    <property type="entry name" value="POLYSACCHARIDE DEACETYLASE PDAB-RELATED"/>
    <property type="match status" value="1"/>
</dbReference>
<sequence>MAFFFFCPSRPRVRLFLWLLLLSLPLLFGRWLALDDSVLETSAAGPVYHGPSSRREIALTFNVYWGEEHLPRIMQILKERQVKATFFLGGEWVERHPELAREIAHYFAVGNHGYAHRHPDQLSVEGNLREIRRAAEVIKEVTGKETHLFAPPYGERGAAVLEAASRAGYRVILWSIDPVDWKNPPAAVISQTVVGKAHNGAIVLLHPTAPTAEALPYIIEELRARGYRFVTVEELLEHAAEAEK</sequence>
<proteinExistence type="predicted"/>
<dbReference type="GO" id="GO:0016020">
    <property type="term" value="C:membrane"/>
    <property type="evidence" value="ECO:0007669"/>
    <property type="project" value="TreeGrafter"/>
</dbReference>
<dbReference type="InterPro" id="IPR050248">
    <property type="entry name" value="Polysacc_deacetylase_ArnD"/>
</dbReference>
<feature type="domain" description="NodB homology" evidence="1">
    <location>
        <begin position="55"/>
        <end position="230"/>
    </location>
</feature>
<name>C9R8W9_AMMDK</name>